<dbReference type="Proteomes" id="UP001057452">
    <property type="component" value="Chromosome 1"/>
</dbReference>
<organism evidence="1 2">
    <name type="scientific">Chaenocephalus aceratus</name>
    <name type="common">Blackfin icefish</name>
    <name type="synonym">Chaenichthys aceratus</name>
    <dbReference type="NCBI Taxonomy" id="36190"/>
    <lineage>
        <taxon>Eukaryota</taxon>
        <taxon>Metazoa</taxon>
        <taxon>Chordata</taxon>
        <taxon>Craniata</taxon>
        <taxon>Vertebrata</taxon>
        <taxon>Euteleostomi</taxon>
        <taxon>Actinopterygii</taxon>
        <taxon>Neopterygii</taxon>
        <taxon>Teleostei</taxon>
        <taxon>Neoteleostei</taxon>
        <taxon>Acanthomorphata</taxon>
        <taxon>Eupercaria</taxon>
        <taxon>Perciformes</taxon>
        <taxon>Notothenioidei</taxon>
        <taxon>Channichthyidae</taxon>
        <taxon>Chaenocephalus</taxon>
    </lineage>
</organism>
<sequence>MGEGQGELGEQEVMGEGQREREQEVMGEVQGEREQEVMGEVQGELESRRSWGRDRESWRAGGHGGGTGRERTGGHGGGTGRAGEQEVMGEVQGELGEQEVMGEVQGELESRRSWGRDRESWRAGGHGGGTGRAGRTGGHGGGTGRAGEQEVMGEVQGELEVMEEVQGEGEQEVMGEGQREGEQEVKPHRHCDVLYDTYLGMFPCRGAAAAAGSLNRYAEEDACGQSQTWDTNCEVERCFGAVKHSIVKKQRRPRPATSIRTMYALSREDRGHMWHGPYLSGYSSTLCYQKPSVSGRQVGQREAEPAPHLTPSTHSSRAQLPDPDECLCIQRLNGLKTQRHVGT</sequence>
<accession>A0ACB9XZS2</accession>
<reference evidence="1" key="1">
    <citation type="submission" date="2022-05" db="EMBL/GenBank/DDBJ databases">
        <title>Chromosome-level genome of Chaenocephalus aceratus.</title>
        <authorList>
            <person name="Park H."/>
        </authorList>
    </citation>
    <scope>NUCLEOTIDE SEQUENCE</scope>
    <source>
        <strain evidence="1">KU_202001</strain>
    </source>
</reference>
<comment type="caution">
    <text evidence="1">The sequence shown here is derived from an EMBL/GenBank/DDBJ whole genome shotgun (WGS) entry which is preliminary data.</text>
</comment>
<keyword evidence="2" id="KW-1185">Reference proteome</keyword>
<dbReference type="EMBL" id="CM043785">
    <property type="protein sequence ID" value="KAI4832627.1"/>
    <property type="molecule type" value="Genomic_DNA"/>
</dbReference>
<name>A0ACB9XZS2_CHAAC</name>
<evidence type="ECO:0000313" key="1">
    <source>
        <dbReference type="EMBL" id="KAI4832627.1"/>
    </source>
</evidence>
<proteinExistence type="predicted"/>
<gene>
    <name evidence="1" type="ORF">KUCAC02_015589</name>
</gene>
<protein>
    <submittedName>
        <fullName evidence="1">Uncharacterized protein</fullName>
    </submittedName>
</protein>
<evidence type="ECO:0000313" key="2">
    <source>
        <dbReference type="Proteomes" id="UP001057452"/>
    </source>
</evidence>